<feature type="compositionally biased region" description="Low complexity" evidence="8">
    <location>
        <begin position="7"/>
        <end position="21"/>
    </location>
</feature>
<dbReference type="PANTHER" id="PTHR43744:SF12">
    <property type="entry name" value="ABC TRANSPORTER PERMEASE PROTEIN MG189-RELATED"/>
    <property type="match status" value="1"/>
</dbReference>
<evidence type="ECO:0000313" key="10">
    <source>
        <dbReference type="EMBL" id="MFC3690050.1"/>
    </source>
</evidence>
<evidence type="ECO:0000256" key="7">
    <source>
        <dbReference type="RuleBase" id="RU363032"/>
    </source>
</evidence>
<name>A0ABV7WJL8_9MICO</name>
<feature type="transmembrane region" description="Helical" evidence="7">
    <location>
        <begin position="100"/>
        <end position="120"/>
    </location>
</feature>
<sequence length="300" mass="31998">MSTTTSGPRTPVAAGRAARPAPARRPRPRIGATTVVTYVVALVVALFSIGPVVYAVLGGFRDNGQIAADPVALPDPWVFEKYQLVLTSPDFWRQVLNSTLVAGLTTTIVTVLGVMAAFALSKYRFRGREALYTFFTLGLLFPLTVAILPLFILVRSLDLLNNPLGVALPQAAFALPVTIVILRPFLRALPQELEDAAMIDGCSKLGYFRRIVIPLSGPGMVTVGVLAFVASWNAYLLPLLVLGDGDSYTLPLGTANFSTQYTSDTAAILAFTSLAMIPALVFFLLAERRIVGGLSGAVKG</sequence>
<dbReference type="Gene3D" id="1.10.3720.10">
    <property type="entry name" value="MetI-like"/>
    <property type="match status" value="1"/>
</dbReference>
<keyword evidence="5 7" id="KW-1133">Transmembrane helix</keyword>
<keyword evidence="4 7" id="KW-0812">Transmembrane</keyword>
<dbReference type="InterPro" id="IPR035906">
    <property type="entry name" value="MetI-like_sf"/>
</dbReference>
<evidence type="ECO:0000256" key="3">
    <source>
        <dbReference type="ARBA" id="ARBA00022475"/>
    </source>
</evidence>
<comment type="subcellular location">
    <subcellularLocation>
        <location evidence="1 7">Cell membrane</location>
        <topology evidence="1 7">Multi-pass membrane protein</topology>
    </subcellularLocation>
</comment>
<dbReference type="Proteomes" id="UP001595685">
    <property type="component" value="Unassembled WGS sequence"/>
</dbReference>
<evidence type="ECO:0000313" key="11">
    <source>
        <dbReference type="Proteomes" id="UP001595685"/>
    </source>
</evidence>
<feature type="transmembrane region" description="Helical" evidence="7">
    <location>
        <begin position="35"/>
        <end position="57"/>
    </location>
</feature>
<feature type="region of interest" description="Disordered" evidence="8">
    <location>
        <begin position="1"/>
        <end position="26"/>
    </location>
</feature>
<organism evidence="10 11">
    <name type="scientific">Aquipuribacter hungaricus</name>
    <dbReference type="NCBI Taxonomy" id="545624"/>
    <lineage>
        <taxon>Bacteria</taxon>
        <taxon>Bacillati</taxon>
        <taxon>Actinomycetota</taxon>
        <taxon>Actinomycetes</taxon>
        <taxon>Micrococcales</taxon>
        <taxon>Intrasporangiaceae</taxon>
        <taxon>Aquipuribacter</taxon>
    </lineage>
</organism>
<accession>A0ABV7WJL8</accession>
<comment type="similarity">
    <text evidence="7">Belongs to the binding-protein-dependent transport system permease family.</text>
</comment>
<keyword evidence="6 7" id="KW-0472">Membrane</keyword>
<gene>
    <name evidence="10" type="ORF">ACFOLH_17015</name>
</gene>
<feature type="transmembrane region" description="Helical" evidence="7">
    <location>
        <begin position="132"/>
        <end position="154"/>
    </location>
</feature>
<dbReference type="InterPro" id="IPR000515">
    <property type="entry name" value="MetI-like"/>
</dbReference>
<feature type="transmembrane region" description="Helical" evidence="7">
    <location>
        <begin position="166"/>
        <end position="186"/>
    </location>
</feature>
<protein>
    <submittedName>
        <fullName evidence="10">Carbohydrate ABC transporter permease</fullName>
    </submittedName>
</protein>
<evidence type="ECO:0000256" key="1">
    <source>
        <dbReference type="ARBA" id="ARBA00004651"/>
    </source>
</evidence>
<keyword evidence="11" id="KW-1185">Reference proteome</keyword>
<keyword evidence="3" id="KW-1003">Cell membrane</keyword>
<dbReference type="PANTHER" id="PTHR43744">
    <property type="entry name" value="ABC TRANSPORTER PERMEASE PROTEIN MG189-RELATED-RELATED"/>
    <property type="match status" value="1"/>
</dbReference>
<keyword evidence="2 7" id="KW-0813">Transport</keyword>
<dbReference type="PROSITE" id="PS50928">
    <property type="entry name" value="ABC_TM1"/>
    <property type="match status" value="1"/>
</dbReference>
<reference evidence="11" key="1">
    <citation type="journal article" date="2019" name="Int. J. Syst. Evol. Microbiol.">
        <title>The Global Catalogue of Microorganisms (GCM) 10K type strain sequencing project: providing services to taxonomists for standard genome sequencing and annotation.</title>
        <authorList>
            <consortium name="The Broad Institute Genomics Platform"/>
            <consortium name="The Broad Institute Genome Sequencing Center for Infectious Disease"/>
            <person name="Wu L."/>
            <person name="Ma J."/>
        </authorList>
    </citation>
    <scope>NUCLEOTIDE SEQUENCE [LARGE SCALE GENOMIC DNA]</scope>
    <source>
        <strain evidence="11">NCAIM B.02333</strain>
    </source>
</reference>
<feature type="transmembrane region" description="Helical" evidence="7">
    <location>
        <begin position="266"/>
        <end position="286"/>
    </location>
</feature>
<evidence type="ECO:0000256" key="2">
    <source>
        <dbReference type="ARBA" id="ARBA00022448"/>
    </source>
</evidence>
<evidence type="ECO:0000256" key="4">
    <source>
        <dbReference type="ARBA" id="ARBA00022692"/>
    </source>
</evidence>
<dbReference type="RefSeq" id="WP_376984302.1">
    <property type="nucleotide sequence ID" value="NZ_JBHRWW010000015.1"/>
</dbReference>
<proteinExistence type="inferred from homology"/>
<feature type="transmembrane region" description="Helical" evidence="7">
    <location>
        <begin position="207"/>
        <end position="232"/>
    </location>
</feature>
<evidence type="ECO:0000256" key="6">
    <source>
        <dbReference type="ARBA" id="ARBA00023136"/>
    </source>
</evidence>
<dbReference type="CDD" id="cd06261">
    <property type="entry name" value="TM_PBP2"/>
    <property type="match status" value="1"/>
</dbReference>
<dbReference type="SUPFAM" id="SSF161098">
    <property type="entry name" value="MetI-like"/>
    <property type="match status" value="1"/>
</dbReference>
<dbReference type="Pfam" id="PF00528">
    <property type="entry name" value="BPD_transp_1"/>
    <property type="match status" value="1"/>
</dbReference>
<comment type="caution">
    <text evidence="10">The sequence shown here is derived from an EMBL/GenBank/DDBJ whole genome shotgun (WGS) entry which is preliminary data.</text>
</comment>
<evidence type="ECO:0000259" key="9">
    <source>
        <dbReference type="PROSITE" id="PS50928"/>
    </source>
</evidence>
<feature type="domain" description="ABC transmembrane type-1" evidence="9">
    <location>
        <begin position="95"/>
        <end position="286"/>
    </location>
</feature>
<evidence type="ECO:0000256" key="5">
    <source>
        <dbReference type="ARBA" id="ARBA00022989"/>
    </source>
</evidence>
<evidence type="ECO:0000256" key="8">
    <source>
        <dbReference type="SAM" id="MobiDB-lite"/>
    </source>
</evidence>
<dbReference type="EMBL" id="JBHRWW010000015">
    <property type="protein sequence ID" value="MFC3690050.1"/>
    <property type="molecule type" value="Genomic_DNA"/>
</dbReference>